<comment type="similarity">
    <text evidence="1 3">Belongs to the TBCA family.</text>
</comment>
<dbReference type="EMBL" id="RSCD01000014">
    <property type="protein sequence ID" value="RSH89273.1"/>
    <property type="molecule type" value="Genomic_DNA"/>
</dbReference>
<reference evidence="4 5" key="1">
    <citation type="submission" date="2018-11" db="EMBL/GenBank/DDBJ databases">
        <title>Genome sequence of Saitozyma podzolica DSM 27192.</title>
        <authorList>
            <person name="Aliyu H."/>
            <person name="Gorte O."/>
            <person name="Ochsenreither K."/>
        </authorList>
    </citation>
    <scope>NUCLEOTIDE SEQUENCE [LARGE SCALE GENOMIC DNA]</scope>
    <source>
        <strain evidence="4 5">DSM 27192</strain>
    </source>
</reference>
<dbReference type="Proteomes" id="UP000279259">
    <property type="component" value="Unassembled WGS sequence"/>
</dbReference>
<evidence type="ECO:0000256" key="1">
    <source>
        <dbReference type="ARBA" id="ARBA00006806"/>
    </source>
</evidence>
<proteinExistence type="inferred from homology"/>
<dbReference type="PANTHER" id="PTHR21500">
    <property type="entry name" value="TUBULIN-SPECIFIC CHAPERONE A"/>
    <property type="match status" value="1"/>
</dbReference>
<dbReference type="GO" id="GO:0005874">
    <property type="term" value="C:microtubule"/>
    <property type="evidence" value="ECO:0007669"/>
    <property type="project" value="UniProtKB-KW"/>
</dbReference>
<accession>A0A427YDY5</accession>
<evidence type="ECO:0000256" key="2">
    <source>
        <dbReference type="ARBA" id="ARBA00023186"/>
    </source>
</evidence>
<dbReference type="GO" id="GO:0005829">
    <property type="term" value="C:cytosol"/>
    <property type="evidence" value="ECO:0007669"/>
    <property type="project" value="TreeGrafter"/>
</dbReference>
<name>A0A427YDY5_9TREE</name>
<evidence type="ECO:0000256" key="3">
    <source>
        <dbReference type="RuleBase" id="RU364030"/>
    </source>
</evidence>
<dbReference type="GO" id="GO:0007021">
    <property type="term" value="P:tubulin complex assembly"/>
    <property type="evidence" value="ECO:0007669"/>
    <property type="project" value="UniProtKB-UniRule"/>
</dbReference>
<sequence length="119" mass="13318">MSDSTAQTVRQLKIKTGVVKRLFKEEKTYRVEAEDQRKVLAKLKNEDADGADIRNAERVLKDSEQMIPRTRKSLEDAVLALQDMVDALAAEPSLSETPEYTAAKLQLEEVDAAWKVNGA</sequence>
<evidence type="ECO:0000313" key="5">
    <source>
        <dbReference type="Proteomes" id="UP000279259"/>
    </source>
</evidence>
<dbReference type="GO" id="GO:0048487">
    <property type="term" value="F:beta-tubulin binding"/>
    <property type="evidence" value="ECO:0007669"/>
    <property type="project" value="InterPro"/>
</dbReference>
<keyword evidence="3" id="KW-0963">Cytoplasm</keyword>
<dbReference type="GO" id="GO:0007023">
    <property type="term" value="P:post-chaperonin tubulin folding pathway"/>
    <property type="evidence" value="ECO:0007669"/>
    <property type="project" value="UniProtKB-UniRule"/>
</dbReference>
<organism evidence="4 5">
    <name type="scientific">Saitozyma podzolica</name>
    <dbReference type="NCBI Taxonomy" id="1890683"/>
    <lineage>
        <taxon>Eukaryota</taxon>
        <taxon>Fungi</taxon>
        <taxon>Dikarya</taxon>
        <taxon>Basidiomycota</taxon>
        <taxon>Agaricomycotina</taxon>
        <taxon>Tremellomycetes</taxon>
        <taxon>Tremellales</taxon>
        <taxon>Trimorphomycetaceae</taxon>
        <taxon>Saitozyma</taxon>
    </lineage>
</organism>
<dbReference type="PANTHER" id="PTHR21500:SF0">
    <property type="entry name" value="TUBULIN-SPECIFIC CHAPERONE A"/>
    <property type="match status" value="1"/>
</dbReference>
<dbReference type="AlphaFoldDB" id="A0A427YDY5"/>
<dbReference type="OrthoDB" id="296187at2759"/>
<dbReference type="STRING" id="1890683.A0A427YDY5"/>
<comment type="subcellular location">
    <subcellularLocation>
        <location evidence="3">Cytoplasm</location>
        <location evidence="3">Cytoskeleton</location>
    </subcellularLocation>
</comment>
<keyword evidence="2 3" id="KW-0143">Chaperone</keyword>
<dbReference type="Pfam" id="PF02970">
    <property type="entry name" value="TBCA"/>
    <property type="match status" value="1"/>
</dbReference>
<gene>
    <name evidence="4" type="ORF">EHS25_002385</name>
</gene>
<comment type="caution">
    <text evidence="4">The sequence shown here is derived from an EMBL/GenBank/DDBJ whole genome shotgun (WGS) entry which is preliminary data.</text>
</comment>
<dbReference type="InterPro" id="IPR004226">
    <property type="entry name" value="TBCA"/>
</dbReference>
<dbReference type="SUPFAM" id="SSF46988">
    <property type="entry name" value="Tubulin chaperone cofactor A"/>
    <property type="match status" value="1"/>
</dbReference>
<evidence type="ECO:0000313" key="4">
    <source>
        <dbReference type="EMBL" id="RSH89273.1"/>
    </source>
</evidence>
<keyword evidence="3" id="KW-0493">Microtubule</keyword>
<dbReference type="InterPro" id="IPR036126">
    <property type="entry name" value="TBCA_sf"/>
</dbReference>
<dbReference type="Gene3D" id="1.20.58.90">
    <property type="match status" value="1"/>
</dbReference>
<keyword evidence="3" id="KW-0206">Cytoskeleton</keyword>
<comment type="subunit">
    <text evidence="3">Supercomplex made of cofactors A to E. Cofactors A and D function by capturing and stabilizing tubulin in a quasi-native conformation. Cofactor E binds to the cofactor D-tubulin complex; interaction with cofactor C then causes the release of tubulin polypeptides that are committed to the native state.</text>
</comment>
<protein>
    <recommendedName>
        <fullName evidence="3">Tubulin-specific chaperone A</fullName>
    </recommendedName>
</protein>
<keyword evidence="5" id="KW-1185">Reference proteome</keyword>